<keyword evidence="2" id="KW-0812">Transmembrane</keyword>
<feature type="compositionally biased region" description="Acidic residues" evidence="1">
    <location>
        <begin position="108"/>
        <end position="124"/>
    </location>
</feature>
<gene>
    <name evidence="3" type="ORF">DHEL01_v208381</name>
</gene>
<feature type="compositionally biased region" description="Polar residues" evidence="1">
    <location>
        <begin position="1"/>
        <end position="15"/>
    </location>
</feature>
<sequence>MSQCVSCNNQPNDNDSLGGGTHEGAVTPMVVGIIAGTVAVFVLVLCALFYCAKLENDKARRSLKAAEVDDSLAVETGTHGGGDVRRPQHMRQPSRPISPPPPPPPPPGDDEGVEMLNDHDDEDGGNGVCQQRRRPEEFGTDKSRPEERRPSSVTVVAVEVDDSRCGAGSGANSSWIPAAVVGGKKKGLFGWGGAKKSNGRDNPPVTAIEMV</sequence>
<dbReference type="EMBL" id="MAVT02000838">
    <property type="protein sequence ID" value="POS73224.1"/>
    <property type="molecule type" value="Genomic_DNA"/>
</dbReference>
<dbReference type="OrthoDB" id="5238582at2759"/>
<feature type="region of interest" description="Disordered" evidence="1">
    <location>
        <begin position="74"/>
        <end position="153"/>
    </location>
</feature>
<accession>A0A2P5HSJ6</accession>
<name>A0A2P5HSJ6_DIAHE</name>
<dbReference type="Proteomes" id="UP000094444">
    <property type="component" value="Unassembled WGS sequence"/>
</dbReference>
<comment type="caution">
    <text evidence="3">The sequence shown here is derived from an EMBL/GenBank/DDBJ whole genome shotgun (WGS) entry which is preliminary data.</text>
</comment>
<feature type="compositionally biased region" description="Basic and acidic residues" evidence="1">
    <location>
        <begin position="133"/>
        <end position="150"/>
    </location>
</feature>
<protein>
    <submittedName>
        <fullName evidence="3">Uncharacterized protein</fullName>
    </submittedName>
</protein>
<feature type="transmembrane region" description="Helical" evidence="2">
    <location>
        <begin position="29"/>
        <end position="52"/>
    </location>
</feature>
<organism evidence="3 4">
    <name type="scientific">Diaporthe helianthi</name>
    <dbReference type="NCBI Taxonomy" id="158607"/>
    <lineage>
        <taxon>Eukaryota</taxon>
        <taxon>Fungi</taxon>
        <taxon>Dikarya</taxon>
        <taxon>Ascomycota</taxon>
        <taxon>Pezizomycotina</taxon>
        <taxon>Sordariomycetes</taxon>
        <taxon>Sordariomycetidae</taxon>
        <taxon>Diaporthales</taxon>
        <taxon>Diaporthaceae</taxon>
        <taxon>Diaporthe</taxon>
    </lineage>
</organism>
<evidence type="ECO:0000313" key="4">
    <source>
        <dbReference type="Proteomes" id="UP000094444"/>
    </source>
</evidence>
<feature type="region of interest" description="Disordered" evidence="1">
    <location>
        <begin position="1"/>
        <end position="20"/>
    </location>
</feature>
<feature type="region of interest" description="Disordered" evidence="1">
    <location>
        <begin position="192"/>
        <end position="211"/>
    </location>
</feature>
<dbReference type="AlphaFoldDB" id="A0A2P5HSJ6"/>
<evidence type="ECO:0000256" key="2">
    <source>
        <dbReference type="SAM" id="Phobius"/>
    </source>
</evidence>
<evidence type="ECO:0000313" key="3">
    <source>
        <dbReference type="EMBL" id="POS73224.1"/>
    </source>
</evidence>
<dbReference type="InParanoid" id="A0A2P5HSJ6"/>
<keyword evidence="2" id="KW-1133">Transmembrane helix</keyword>
<keyword evidence="4" id="KW-1185">Reference proteome</keyword>
<keyword evidence="2" id="KW-0472">Membrane</keyword>
<proteinExistence type="predicted"/>
<evidence type="ECO:0000256" key="1">
    <source>
        <dbReference type="SAM" id="MobiDB-lite"/>
    </source>
</evidence>
<reference evidence="3" key="1">
    <citation type="submission" date="2017-09" db="EMBL/GenBank/DDBJ databases">
        <title>Polyketide synthases of a Diaporthe helianthi virulent isolate.</title>
        <authorList>
            <person name="Baroncelli R."/>
        </authorList>
    </citation>
    <scope>NUCLEOTIDE SEQUENCE [LARGE SCALE GENOMIC DNA]</scope>
    <source>
        <strain evidence="3">7/96</strain>
    </source>
</reference>
<feature type="compositionally biased region" description="Pro residues" evidence="1">
    <location>
        <begin position="96"/>
        <end position="107"/>
    </location>
</feature>